<evidence type="ECO:0000313" key="1">
    <source>
        <dbReference type="EMBL" id="MFC5827289.1"/>
    </source>
</evidence>
<evidence type="ECO:0008006" key="3">
    <source>
        <dbReference type="Google" id="ProtNLM"/>
    </source>
</evidence>
<protein>
    <recommendedName>
        <fullName evidence="3">Alpha/beta hydrolase family protein</fullName>
    </recommendedName>
</protein>
<dbReference type="EMBL" id="JBHSPA010000028">
    <property type="protein sequence ID" value="MFC5827289.1"/>
    <property type="molecule type" value="Genomic_DNA"/>
</dbReference>
<sequence length="119" mass="12873">MDIDPIGRTWGEIQPSGRPLGLSRFRNALWWGWNTEAAARDGVLGGSVPVLIVYGEYDTTANATPDSGDPLLTFSVPALYDAIPGSHRLLVKVDCAGHQIVWEGQHKNLVPLHNSSRGA</sequence>
<reference evidence="2" key="1">
    <citation type="journal article" date="2019" name="Int. J. Syst. Evol. Microbiol.">
        <title>The Global Catalogue of Microorganisms (GCM) 10K type strain sequencing project: providing services to taxonomists for standard genome sequencing and annotation.</title>
        <authorList>
            <consortium name="The Broad Institute Genomics Platform"/>
            <consortium name="The Broad Institute Genome Sequencing Center for Infectious Disease"/>
            <person name="Wu L."/>
            <person name="Ma J."/>
        </authorList>
    </citation>
    <scope>NUCLEOTIDE SEQUENCE [LARGE SCALE GENOMIC DNA]</scope>
    <source>
        <strain evidence="2">CCUG 53903</strain>
    </source>
</reference>
<evidence type="ECO:0000313" key="2">
    <source>
        <dbReference type="Proteomes" id="UP001596058"/>
    </source>
</evidence>
<keyword evidence="2" id="KW-1185">Reference proteome</keyword>
<dbReference type="Proteomes" id="UP001596058">
    <property type="component" value="Unassembled WGS sequence"/>
</dbReference>
<name>A0ABW1CNJ0_9ACTN</name>
<proteinExistence type="predicted"/>
<comment type="caution">
    <text evidence="1">The sequence shown here is derived from an EMBL/GenBank/DDBJ whole genome shotgun (WGS) entry which is preliminary data.</text>
</comment>
<dbReference type="RefSeq" id="WP_379516794.1">
    <property type="nucleotide sequence ID" value="NZ_JBHSPA010000028.1"/>
</dbReference>
<organism evidence="1 2">
    <name type="scientific">Nonomuraea insulae</name>
    <dbReference type="NCBI Taxonomy" id="1616787"/>
    <lineage>
        <taxon>Bacteria</taxon>
        <taxon>Bacillati</taxon>
        <taxon>Actinomycetota</taxon>
        <taxon>Actinomycetes</taxon>
        <taxon>Streptosporangiales</taxon>
        <taxon>Streptosporangiaceae</taxon>
        <taxon>Nonomuraea</taxon>
    </lineage>
</organism>
<gene>
    <name evidence="1" type="ORF">ACFPZ3_25785</name>
</gene>
<accession>A0ABW1CNJ0</accession>